<dbReference type="PANTHER" id="PTHR36220:SF1">
    <property type="entry name" value="GAMMA TUBULIN COMPLEX COMPONENT C-TERMINAL DOMAIN-CONTAINING PROTEIN"/>
    <property type="match status" value="1"/>
</dbReference>
<name>A0ABD3R1M6_9STRA</name>
<dbReference type="SMART" id="SM00191">
    <property type="entry name" value="Int_alpha"/>
    <property type="match status" value="4"/>
</dbReference>
<dbReference type="InterPro" id="IPR013517">
    <property type="entry name" value="FG-GAP"/>
</dbReference>
<evidence type="ECO:0000313" key="2">
    <source>
        <dbReference type="Proteomes" id="UP001530377"/>
    </source>
</evidence>
<dbReference type="Proteomes" id="UP001530377">
    <property type="component" value="Unassembled WGS sequence"/>
</dbReference>
<dbReference type="PANTHER" id="PTHR36220">
    <property type="entry name" value="UNNAMED PRODUCT"/>
    <property type="match status" value="1"/>
</dbReference>
<gene>
    <name evidence="1" type="ORF">ACHAXA_005529</name>
</gene>
<dbReference type="Pfam" id="PF14312">
    <property type="entry name" value="FG-GAP_2"/>
    <property type="match status" value="5"/>
</dbReference>
<organism evidence="1 2">
    <name type="scientific">Cyclostephanos tholiformis</name>
    <dbReference type="NCBI Taxonomy" id="382380"/>
    <lineage>
        <taxon>Eukaryota</taxon>
        <taxon>Sar</taxon>
        <taxon>Stramenopiles</taxon>
        <taxon>Ochrophyta</taxon>
        <taxon>Bacillariophyta</taxon>
        <taxon>Coscinodiscophyceae</taxon>
        <taxon>Thalassiosirophycidae</taxon>
        <taxon>Stephanodiscales</taxon>
        <taxon>Stephanodiscaceae</taxon>
        <taxon>Cyclostephanos</taxon>
    </lineage>
</organism>
<keyword evidence="2" id="KW-1185">Reference proteome</keyword>
<accession>A0ABD3R1M6</accession>
<reference evidence="1 2" key="1">
    <citation type="submission" date="2024-10" db="EMBL/GenBank/DDBJ databases">
        <title>Updated reference genomes for cyclostephanoid diatoms.</title>
        <authorList>
            <person name="Roberts W.R."/>
            <person name="Alverson A.J."/>
        </authorList>
    </citation>
    <scope>NUCLEOTIDE SEQUENCE [LARGE SCALE GENOMIC DNA]</scope>
    <source>
        <strain evidence="1 2">AJA228-03</strain>
    </source>
</reference>
<dbReference type="EMBL" id="JALLPB020000839">
    <property type="protein sequence ID" value="KAL3806303.1"/>
    <property type="molecule type" value="Genomic_DNA"/>
</dbReference>
<feature type="non-terminal residue" evidence="1">
    <location>
        <position position="1"/>
    </location>
</feature>
<sequence length="382" mass="39763">RGNDINGEAANDNSGYSVSLSNDGNILAHTGMMAMELIQDMFVFTPGMEVFTLSVEMISMGRLLMTCLVVSLSNDGNILAIGAIYNDGNGVNSGHVRVYSWNGSIYNQRGNDINGEAAGDQSGWSVSLSNDGNILAIGAYANDGNGADSGHVCVYSWNGSVYIQRGNDINGEAANDYSGYSVTLSNDGNILAIGASGNDGNGLDSGHIRVYSWNGSVYIQRGNDINGEAAGDQSGQSVSLSSDGNILAIGARFNDGNGANSGHVRVYSWNGSVYTQRGNDINGEAANDYFGMSVSLSNDGNILAIGASGNDGNGTDSGHVRVYSWNGSVYIQRGNDINGEVAGDYSGYSVSLSNDGNILAIGAYADGGNGPYSGHVRVYSWN</sequence>
<proteinExistence type="predicted"/>
<dbReference type="AlphaFoldDB" id="A0ABD3R1M6"/>
<dbReference type="SUPFAM" id="SSF101908">
    <property type="entry name" value="Putative isomerase YbhE"/>
    <property type="match status" value="1"/>
</dbReference>
<dbReference type="InterPro" id="IPR015943">
    <property type="entry name" value="WD40/YVTN_repeat-like_dom_sf"/>
</dbReference>
<protein>
    <submittedName>
        <fullName evidence="1">Uncharacterized protein</fullName>
    </submittedName>
</protein>
<comment type="caution">
    <text evidence="1">The sequence shown here is derived from an EMBL/GenBank/DDBJ whole genome shotgun (WGS) entry which is preliminary data.</text>
</comment>
<dbReference type="InterPro" id="IPR013519">
    <property type="entry name" value="Int_alpha_beta-p"/>
</dbReference>
<dbReference type="Gene3D" id="2.130.10.10">
    <property type="entry name" value="YVTN repeat-like/Quinoprotein amine dehydrogenase"/>
    <property type="match status" value="1"/>
</dbReference>
<evidence type="ECO:0000313" key="1">
    <source>
        <dbReference type="EMBL" id="KAL3806303.1"/>
    </source>
</evidence>